<proteinExistence type="predicted"/>
<reference evidence="2 3" key="1">
    <citation type="submission" date="2019-07" db="EMBL/GenBank/DDBJ databases">
        <title>Quadrisphaera sp. strain DD2A genome sequencing and assembly.</title>
        <authorList>
            <person name="Kim I."/>
        </authorList>
    </citation>
    <scope>NUCLEOTIDE SEQUENCE [LARGE SCALE GENOMIC DNA]</scope>
    <source>
        <strain evidence="2 3">DD2A</strain>
    </source>
</reference>
<evidence type="ECO:0000313" key="2">
    <source>
        <dbReference type="EMBL" id="TXR57469.1"/>
    </source>
</evidence>
<gene>
    <name evidence="2" type="ORF">FMM08_04310</name>
</gene>
<accession>A0A5C8ZJZ3</accession>
<keyword evidence="3" id="KW-1185">Reference proteome</keyword>
<dbReference type="Proteomes" id="UP000321234">
    <property type="component" value="Unassembled WGS sequence"/>
</dbReference>
<dbReference type="AlphaFoldDB" id="A0A5C8ZJZ3"/>
<feature type="region of interest" description="Disordered" evidence="1">
    <location>
        <begin position="48"/>
        <end position="67"/>
    </location>
</feature>
<dbReference type="EMBL" id="VKAC01000002">
    <property type="protein sequence ID" value="TXR57469.1"/>
    <property type="molecule type" value="Genomic_DNA"/>
</dbReference>
<sequence>MIVATSDGAVAEGGVCVRRSRAGSVGLTAGAALAVGLALAGCGGTPLAQPAPDASSASPSSSAYTDPGQLWPDAARTVVITPQGQRPPMPPPDEAQLQDLTTYAEQEGVPVEAVVREQEDVTAFHDWVAATVTPILGDRFSEARPEMEGGPAWIGFTGDVPPELVAAAEAFYLPMELRGGALLTATEADRVRSVGTDAFAAAAPRGFGWSGSLDTPTATFTYGGIPAEQWQGGDEVRAAVVAAAAKALGRDAPFRVEVELDDRDPKTTEPAFWYLPAGWTADPSATSLEVVVDAPECASGVNPGERMAPPQVEVTDTQVRIAVSTYILKGPQTCPGHGTAPLVVDLGQPLGDRTLVDVNGSLRGDGAGPGGGLLTPPAG</sequence>
<evidence type="ECO:0000256" key="1">
    <source>
        <dbReference type="SAM" id="MobiDB-lite"/>
    </source>
</evidence>
<name>A0A5C8ZJZ3_9ACTN</name>
<organism evidence="2 3">
    <name type="scientific">Quadrisphaera setariae</name>
    <dbReference type="NCBI Taxonomy" id="2593304"/>
    <lineage>
        <taxon>Bacteria</taxon>
        <taxon>Bacillati</taxon>
        <taxon>Actinomycetota</taxon>
        <taxon>Actinomycetes</taxon>
        <taxon>Kineosporiales</taxon>
        <taxon>Kineosporiaceae</taxon>
        <taxon>Quadrisphaera</taxon>
    </lineage>
</organism>
<feature type="compositionally biased region" description="Low complexity" evidence="1">
    <location>
        <begin position="48"/>
        <end position="63"/>
    </location>
</feature>
<evidence type="ECO:0000313" key="3">
    <source>
        <dbReference type="Proteomes" id="UP000321234"/>
    </source>
</evidence>
<dbReference type="RefSeq" id="WP_147925110.1">
    <property type="nucleotide sequence ID" value="NZ_VKAC01000002.1"/>
</dbReference>
<dbReference type="OrthoDB" id="5194705at2"/>
<protein>
    <submittedName>
        <fullName evidence="2">Uncharacterized protein</fullName>
    </submittedName>
</protein>
<comment type="caution">
    <text evidence="2">The sequence shown here is derived from an EMBL/GenBank/DDBJ whole genome shotgun (WGS) entry which is preliminary data.</text>
</comment>